<feature type="transmembrane region" description="Helical" evidence="7">
    <location>
        <begin position="208"/>
        <end position="226"/>
    </location>
</feature>
<dbReference type="InterPro" id="IPR051258">
    <property type="entry name" value="Diverse_Substrate_Transporter"/>
</dbReference>
<feature type="transmembrane region" description="Helical" evidence="7">
    <location>
        <begin position="238"/>
        <end position="257"/>
    </location>
</feature>
<evidence type="ECO:0000259" key="8">
    <source>
        <dbReference type="Pfam" id="PF00892"/>
    </source>
</evidence>
<dbReference type="InterPro" id="IPR000620">
    <property type="entry name" value="EamA_dom"/>
</dbReference>
<evidence type="ECO:0000256" key="1">
    <source>
        <dbReference type="ARBA" id="ARBA00004651"/>
    </source>
</evidence>
<keyword evidence="10" id="KW-1185">Reference proteome</keyword>
<evidence type="ECO:0000256" key="3">
    <source>
        <dbReference type="ARBA" id="ARBA00022475"/>
    </source>
</evidence>
<feature type="domain" description="EamA" evidence="8">
    <location>
        <begin position="147"/>
        <end position="277"/>
    </location>
</feature>
<comment type="caution">
    <text evidence="9">The sequence shown here is derived from an EMBL/GenBank/DDBJ whole genome shotgun (WGS) entry which is preliminary data.</text>
</comment>
<gene>
    <name evidence="9" type="ORF">QNJ86_08430</name>
</gene>
<protein>
    <submittedName>
        <fullName evidence="9">DMT family transporter</fullName>
    </submittedName>
</protein>
<evidence type="ECO:0000256" key="7">
    <source>
        <dbReference type="SAM" id="Phobius"/>
    </source>
</evidence>
<keyword evidence="3" id="KW-1003">Cell membrane</keyword>
<accession>A0ABT7DN51</accession>
<reference evidence="9 10" key="1">
    <citation type="submission" date="2023-05" db="EMBL/GenBank/DDBJ databases">
        <title>Gordonibacter KGMB12511T sp. nov., isolated from faeces of healthy Korean.</title>
        <authorList>
            <person name="Kim H.S."/>
            <person name="Kim J.-S."/>
            <person name="Suh M.K."/>
            <person name="Eom M.K."/>
            <person name="Do H.E."/>
            <person name="Lee J.-S."/>
        </authorList>
    </citation>
    <scope>NUCLEOTIDE SEQUENCE [LARGE SCALE GENOMIC DNA]</scope>
    <source>
        <strain evidence="9 10">KGMB12511</strain>
    </source>
</reference>
<evidence type="ECO:0000256" key="6">
    <source>
        <dbReference type="ARBA" id="ARBA00023136"/>
    </source>
</evidence>
<evidence type="ECO:0000313" key="10">
    <source>
        <dbReference type="Proteomes" id="UP001232750"/>
    </source>
</evidence>
<comment type="subcellular location">
    <subcellularLocation>
        <location evidence="1">Cell membrane</location>
        <topology evidence="1">Multi-pass membrane protein</topology>
    </subcellularLocation>
</comment>
<dbReference type="Pfam" id="PF00892">
    <property type="entry name" value="EamA"/>
    <property type="match status" value="2"/>
</dbReference>
<keyword evidence="6 7" id="KW-0472">Membrane</keyword>
<proteinExistence type="inferred from homology"/>
<dbReference type="InterPro" id="IPR037185">
    <property type="entry name" value="EmrE-like"/>
</dbReference>
<feature type="domain" description="EamA" evidence="8">
    <location>
        <begin position="4"/>
        <end position="135"/>
    </location>
</feature>
<feature type="transmembrane region" description="Helical" evidence="7">
    <location>
        <begin position="63"/>
        <end position="81"/>
    </location>
</feature>
<evidence type="ECO:0000256" key="5">
    <source>
        <dbReference type="ARBA" id="ARBA00022989"/>
    </source>
</evidence>
<dbReference type="Proteomes" id="UP001232750">
    <property type="component" value="Unassembled WGS sequence"/>
</dbReference>
<organism evidence="9 10">
    <name type="scientific">Gordonibacter faecis</name>
    <dbReference type="NCBI Taxonomy" id="3047475"/>
    <lineage>
        <taxon>Bacteria</taxon>
        <taxon>Bacillati</taxon>
        <taxon>Actinomycetota</taxon>
        <taxon>Coriobacteriia</taxon>
        <taxon>Eggerthellales</taxon>
        <taxon>Eggerthellaceae</taxon>
        <taxon>Gordonibacter</taxon>
    </lineage>
</organism>
<evidence type="ECO:0000313" key="9">
    <source>
        <dbReference type="EMBL" id="MDJ1650827.1"/>
    </source>
</evidence>
<feature type="transmembrane region" description="Helical" evidence="7">
    <location>
        <begin position="32"/>
        <end position="51"/>
    </location>
</feature>
<evidence type="ECO:0000256" key="2">
    <source>
        <dbReference type="ARBA" id="ARBA00007362"/>
    </source>
</evidence>
<dbReference type="PANTHER" id="PTHR42920:SF5">
    <property type="entry name" value="EAMA DOMAIN-CONTAINING PROTEIN"/>
    <property type="match status" value="1"/>
</dbReference>
<feature type="transmembrane region" description="Helical" evidence="7">
    <location>
        <begin position="145"/>
        <end position="164"/>
    </location>
</feature>
<keyword evidence="4 7" id="KW-0812">Transmembrane</keyword>
<comment type="similarity">
    <text evidence="2">Belongs to the EamA transporter family.</text>
</comment>
<evidence type="ECO:0000256" key="4">
    <source>
        <dbReference type="ARBA" id="ARBA00022692"/>
    </source>
</evidence>
<name>A0ABT7DN51_9ACTN</name>
<feature type="transmembrane region" description="Helical" evidence="7">
    <location>
        <begin position="121"/>
        <end position="139"/>
    </location>
</feature>
<feature type="transmembrane region" description="Helical" evidence="7">
    <location>
        <begin position="87"/>
        <end position="112"/>
    </location>
</feature>
<dbReference type="SUPFAM" id="SSF103481">
    <property type="entry name" value="Multidrug resistance efflux transporter EmrE"/>
    <property type="match status" value="2"/>
</dbReference>
<feature type="transmembrane region" description="Helical" evidence="7">
    <location>
        <begin position="263"/>
        <end position="282"/>
    </location>
</feature>
<dbReference type="Gene3D" id="1.10.3730.20">
    <property type="match status" value="1"/>
</dbReference>
<keyword evidence="5 7" id="KW-1133">Transmembrane helix</keyword>
<dbReference type="EMBL" id="JASJEU010000014">
    <property type="protein sequence ID" value="MDJ1650827.1"/>
    <property type="molecule type" value="Genomic_DNA"/>
</dbReference>
<sequence length="310" mass="31659">MKSAYITYVASLLLFGSNGIVASQIGLASGQIVLMRTLMGALALGTVLLLARRGTSFLHNRRSLVCLVVSGAALGASWLFLYEAYRLVGVGVASLAYYCGPVIVMALSPLLFGERLTKQKVMGFAAVLCGVALVSGRALQSGGDVRGLVFGGVAAVLFAVMVIFNKKAVGIGGLEGSAVQMTSAFLVSAVALGAQGGLSFAIAPGDWAPLLMLGLVNTALGFYWYFSAMGKLSIQSVALCGYLEPLAAVVLSVLLLGEAAGPTQMLGAALVIGGALFGECVGGRRAPQAARPAFAPRSVRISSGFGGVSR</sequence>
<dbReference type="PANTHER" id="PTHR42920">
    <property type="entry name" value="OS03G0707200 PROTEIN-RELATED"/>
    <property type="match status" value="1"/>
</dbReference>
<dbReference type="RefSeq" id="WP_283832168.1">
    <property type="nucleotide sequence ID" value="NZ_JASJEU010000014.1"/>
</dbReference>